<evidence type="ECO:0000313" key="2">
    <source>
        <dbReference type="Proteomes" id="UP001626628"/>
    </source>
</evidence>
<sequence>MLNIQVTAHQPLAIGVRPAGTAPVPTRLHVPGSVLRGALAAAWIAEYGLPTKVSADKCREFIALFEADVSYGPLFATGSQVVPLSVLRCKYRRCATVVDEAFHDAEGEPSCACGPLVPGRGEVEFTGASAGQLVIQSTHLQIHDARGVAEESLLFTRRALAHRDADGAERAFHGRITPNSELPDEAAAWLAGSRRLRLGGRRGTSGAVTYSPRPTTTVPPATGHRIALRLTAPAILTDPSGLPLDLADHQALHATLEDELTPLLDGAHITAVERVWARRERVGGWHAASRLPKPVELAISAGSVLLLNFSQRPSPDGLRTLTGRGIGLRRNEGFGALETATTAWQEPVEPEPVASDREQAPDPAETYARRLFDTGHGAWFIDNLRPYVDELAAQPGTRHIGLLERPRMRQLTPDDRDAITNMLLTVPVDVLDRALGLLAALHRGLMQKETPRP</sequence>
<dbReference type="Proteomes" id="UP001626628">
    <property type="component" value="Chromosome"/>
</dbReference>
<organism evidence="1 2">
    <name type="scientific">Streptomyces sirii</name>
    <dbReference type="NCBI Taxonomy" id="3127701"/>
    <lineage>
        <taxon>Bacteria</taxon>
        <taxon>Bacillati</taxon>
        <taxon>Actinomycetota</taxon>
        <taxon>Actinomycetes</taxon>
        <taxon>Kitasatosporales</taxon>
        <taxon>Streptomycetaceae</taxon>
        <taxon>Streptomyces</taxon>
    </lineage>
</organism>
<name>A0ABZ2QKI4_9ACTN</name>
<reference evidence="1 2" key="1">
    <citation type="submission" date="2024-03" db="EMBL/GenBank/DDBJ databases">
        <title>The complete genome of Streptomyces sirii sp.nov.</title>
        <authorList>
            <person name="Zakalyukina Y.V."/>
            <person name="Belik A.R."/>
            <person name="Biryukov M.V."/>
            <person name="Baturina O.A."/>
            <person name="Kabilov M.R."/>
        </authorList>
    </citation>
    <scope>NUCLEOTIDE SEQUENCE [LARGE SCALE GENOMIC DNA]</scope>
    <source>
        <strain evidence="1 2">BP-8</strain>
    </source>
</reference>
<evidence type="ECO:0000313" key="1">
    <source>
        <dbReference type="EMBL" id="WXK77037.1"/>
    </source>
</evidence>
<dbReference type="InterPro" id="IPR019117">
    <property type="entry name" value="CRISPR-assoc_protein_Cmr3"/>
</dbReference>
<accession>A0ABZ2QKI4</accession>
<dbReference type="Gene3D" id="2.60.40.4350">
    <property type="match status" value="1"/>
</dbReference>
<gene>
    <name evidence="1" type="ORF">WAB15_14080</name>
</gene>
<protein>
    <submittedName>
        <fullName evidence="1">Type III-B CRISPR module-associated Cmr3 family protein</fullName>
    </submittedName>
</protein>
<dbReference type="EMBL" id="CP147982">
    <property type="protein sequence ID" value="WXK77037.1"/>
    <property type="molecule type" value="Genomic_DNA"/>
</dbReference>
<proteinExistence type="predicted"/>
<dbReference type="Pfam" id="PF09700">
    <property type="entry name" value="Cas_Cmr3"/>
    <property type="match status" value="1"/>
</dbReference>
<dbReference type="RefSeq" id="WP_407286462.1">
    <property type="nucleotide sequence ID" value="NZ_CP147982.1"/>
</dbReference>
<keyword evidence="2" id="KW-1185">Reference proteome</keyword>